<accession>A0ACA9R9W9</accession>
<organism evidence="1 2">
    <name type="scientific">Cetraspora pellucida</name>
    <dbReference type="NCBI Taxonomy" id="1433469"/>
    <lineage>
        <taxon>Eukaryota</taxon>
        <taxon>Fungi</taxon>
        <taxon>Fungi incertae sedis</taxon>
        <taxon>Mucoromycota</taxon>
        <taxon>Glomeromycotina</taxon>
        <taxon>Glomeromycetes</taxon>
        <taxon>Diversisporales</taxon>
        <taxon>Gigasporaceae</taxon>
        <taxon>Cetraspora</taxon>
    </lineage>
</organism>
<evidence type="ECO:0000313" key="2">
    <source>
        <dbReference type="Proteomes" id="UP000789366"/>
    </source>
</evidence>
<proteinExistence type="predicted"/>
<reference evidence="1" key="1">
    <citation type="submission" date="2021-06" db="EMBL/GenBank/DDBJ databases">
        <authorList>
            <person name="Kallberg Y."/>
            <person name="Tangrot J."/>
            <person name="Rosling A."/>
        </authorList>
    </citation>
    <scope>NUCLEOTIDE SEQUENCE</scope>
    <source>
        <strain evidence="1">28 12/20/2015</strain>
    </source>
</reference>
<dbReference type="EMBL" id="CAJVPW010062766">
    <property type="protein sequence ID" value="CAG8783802.1"/>
    <property type="molecule type" value="Genomic_DNA"/>
</dbReference>
<feature type="non-terminal residue" evidence="1">
    <location>
        <position position="1"/>
    </location>
</feature>
<protein>
    <submittedName>
        <fullName evidence="1">4824_t:CDS:1</fullName>
    </submittedName>
</protein>
<feature type="non-terminal residue" evidence="1">
    <location>
        <position position="61"/>
    </location>
</feature>
<evidence type="ECO:0000313" key="1">
    <source>
        <dbReference type="EMBL" id="CAG8783802.1"/>
    </source>
</evidence>
<dbReference type="Proteomes" id="UP000789366">
    <property type="component" value="Unassembled WGS sequence"/>
</dbReference>
<keyword evidence="2" id="KW-1185">Reference proteome</keyword>
<comment type="caution">
    <text evidence="1">The sequence shown here is derived from an EMBL/GenBank/DDBJ whole genome shotgun (WGS) entry which is preliminary data.</text>
</comment>
<name>A0ACA9R9W9_9GLOM</name>
<sequence length="61" mass="6856">KCVRADDKPNFTFNTDVISNAYNFLLGTFVPSALILAFIFFSKNPNYNSIVGILDDLFLYG</sequence>
<gene>
    <name evidence="1" type="ORF">SPELUC_LOCUS16612</name>
</gene>